<evidence type="ECO:0000313" key="2">
    <source>
        <dbReference type="Proteomes" id="UP000675920"/>
    </source>
</evidence>
<reference evidence="3" key="1">
    <citation type="journal article" date="1999" name="J. Mol. Evol.">
        <title>Novel predicted RNA-binding domains associated with the translation machinery.</title>
        <authorList>
            <person name="Aravind L."/>
            <person name="Koonin E.V."/>
        </authorList>
    </citation>
    <scope>NUCLEOTIDE SEQUENCE</scope>
</reference>
<reference evidence="3" key="2">
    <citation type="submission" date="2025-08" db="UniProtKB">
        <authorList>
            <consortium name="RefSeq"/>
        </authorList>
    </citation>
    <scope>IDENTIFICATION</scope>
</reference>
<dbReference type="PROSITE" id="PS50889">
    <property type="entry name" value="S4"/>
    <property type="match status" value="1"/>
</dbReference>
<evidence type="ECO:0000256" key="1">
    <source>
        <dbReference type="PROSITE-ProRule" id="PRU00182"/>
    </source>
</evidence>
<dbReference type="Proteomes" id="UP000675920">
    <property type="component" value="Unplaced"/>
</dbReference>
<organism evidence="2 3">
    <name type="scientific">Derxia gummosa DSM 723</name>
    <dbReference type="NCBI Taxonomy" id="1121388"/>
    <lineage>
        <taxon>Bacteria</taxon>
        <taxon>Pseudomonadati</taxon>
        <taxon>Pseudomonadota</taxon>
        <taxon>Betaproteobacteria</taxon>
        <taxon>Burkholderiales</taxon>
        <taxon>Alcaligenaceae</taxon>
        <taxon>Derxia</taxon>
    </lineage>
</organism>
<keyword evidence="1" id="KW-0694">RNA-binding</keyword>
<dbReference type="AlphaFoldDB" id="A0A8B6X687"/>
<accession>A0A8B6X687</accession>
<evidence type="ECO:0000313" key="3">
    <source>
        <dbReference type="RefSeq" id="WP_028312692.1"/>
    </source>
</evidence>
<dbReference type="CDD" id="cd00165">
    <property type="entry name" value="S4"/>
    <property type="match status" value="1"/>
</dbReference>
<proteinExistence type="predicted"/>
<name>A0A8B6X687_9BURK</name>
<dbReference type="InterPro" id="IPR036986">
    <property type="entry name" value="S4_RNA-bd_sf"/>
</dbReference>
<dbReference type="SUPFAM" id="SSF55174">
    <property type="entry name" value="Alpha-L RNA-binding motif"/>
    <property type="match status" value="1"/>
</dbReference>
<dbReference type="Pfam" id="PF13275">
    <property type="entry name" value="S4_2"/>
    <property type="match status" value="1"/>
</dbReference>
<sequence length="73" mass="7727">MQTIRFELTGEYVELCNLLKLAGVAGSGGQGKQLVADGEVLVDGAPESRKTAKIRVGQVVECLGARIRVVEAQ</sequence>
<protein>
    <submittedName>
        <fullName evidence="3">RNA-binding S4 domain-containing protein</fullName>
    </submittedName>
</protein>
<keyword evidence="2" id="KW-1185">Reference proteome</keyword>
<dbReference type="Gene3D" id="3.10.290.10">
    <property type="entry name" value="RNA-binding S4 domain"/>
    <property type="match status" value="1"/>
</dbReference>
<dbReference type="RefSeq" id="WP_028312692.1">
    <property type="nucleotide sequence ID" value="NZ_KI519499.1"/>
</dbReference>
<dbReference type="GO" id="GO:0003723">
    <property type="term" value="F:RNA binding"/>
    <property type="evidence" value="ECO:0007669"/>
    <property type="project" value="UniProtKB-KW"/>
</dbReference>